<feature type="compositionally biased region" description="Polar residues" evidence="1">
    <location>
        <begin position="28"/>
        <end position="39"/>
    </location>
</feature>
<evidence type="ECO:0008006" key="4">
    <source>
        <dbReference type="Google" id="ProtNLM"/>
    </source>
</evidence>
<name>A0AAE3KNX2_9CYAN</name>
<evidence type="ECO:0000256" key="1">
    <source>
        <dbReference type="SAM" id="MobiDB-lite"/>
    </source>
</evidence>
<sequence>MNLFKLGLVVIGSLGLFWLGGCGSEVSTSPNTVKASPSEESIKSDHTKSSKGGQVVETGSYHLELVAENEDNGTHLDLFLQKGDNHESVADAKVTGKVQLPDGREKSLDFKYDAEGKHYAVLLSEKATGEYQVKITADININGEKAEGRFSFNK</sequence>
<dbReference type="RefSeq" id="WP_254013039.1">
    <property type="nucleotide sequence ID" value="NZ_JAMZMM010000184.1"/>
</dbReference>
<dbReference type="EMBL" id="JAMZMM010000184">
    <property type="protein sequence ID" value="MCP2730276.1"/>
    <property type="molecule type" value="Genomic_DNA"/>
</dbReference>
<feature type="region of interest" description="Disordered" evidence="1">
    <location>
        <begin position="28"/>
        <end position="55"/>
    </location>
</feature>
<proteinExistence type="predicted"/>
<accession>A0AAE3KNX2</accession>
<comment type="caution">
    <text evidence="2">The sequence shown here is derived from an EMBL/GenBank/DDBJ whole genome shotgun (WGS) entry which is preliminary data.</text>
</comment>
<dbReference type="AlphaFoldDB" id="A0AAE3KNX2"/>
<evidence type="ECO:0000313" key="2">
    <source>
        <dbReference type="EMBL" id="MCP2730276.1"/>
    </source>
</evidence>
<dbReference type="Proteomes" id="UP001204953">
    <property type="component" value="Unassembled WGS sequence"/>
</dbReference>
<organism evidence="2 3">
    <name type="scientific">Limnofasciculus baicalensis BBK-W-15</name>
    <dbReference type="NCBI Taxonomy" id="2699891"/>
    <lineage>
        <taxon>Bacteria</taxon>
        <taxon>Bacillati</taxon>
        <taxon>Cyanobacteriota</taxon>
        <taxon>Cyanophyceae</taxon>
        <taxon>Coleofasciculales</taxon>
        <taxon>Coleofasciculaceae</taxon>
        <taxon>Limnofasciculus</taxon>
        <taxon>Limnofasciculus baicalensis</taxon>
    </lineage>
</organism>
<dbReference type="PROSITE" id="PS51257">
    <property type="entry name" value="PROKAR_LIPOPROTEIN"/>
    <property type="match status" value="1"/>
</dbReference>
<gene>
    <name evidence="2" type="ORF">NJ959_17735</name>
</gene>
<reference evidence="2" key="1">
    <citation type="submission" date="2022-06" db="EMBL/GenBank/DDBJ databases">
        <title>New cyanobacteria of genus Symplocastrum in benthos of Lake Baikal.</title>
        <authorList>
            <person name="Sorokovikova E."/>
            <person name="Tikhonova I."/>
            <person name="Krasnopeev A."/>
            <person name="Evseev P."/>
            <person name="Gladkikh A."/>
            <person name="Belykh O."/>
        </authorList>
    </citation>
    <scope>NUCLEOTIDE SEQUENCE</scope>
    <source>
        <strain evidence="2">BBK-W-15</strain>
    </source>
</reference>
<evidence type="ECO:0000313" key="3">
    <source>
        <dbReference type="Proteomes" id="UP001204953"/>
    </source>
</evidence>
<keyword evidence="3" id="KW-1185">Reference proteome</keyword>
<protein>
    <recommendedName>
        <fullName evidence="4">DUF4426 domain-containing protein</fullName>
    </recommendedName>
</protein>